<dbReference type="OMA" id="FYLDIWT"/>
<dbReference type="InParanoid" id="A0A7M7HG50"/>
<evidence type="ECO:0000313" key="2">
    <source>
        <dbReference type="EnsemblMetazoa" id="XP_011663952"/>
    </source>
</evidence>
<protein>
    <submittedName>
        <fullName evidence="2">Uncharacterized protein</fullName>
    </submittedName>
</protein>
<evidence type="ECO:0000313" key="3">
    <source>
        <dbReference type="Proteomes" id="UP000007110"/>
    </source>
</evidence>
<organism evidence="2 3">
    <name type="scientific">Strongylocentrotus purpuratus</name>
    <name type="common">Purple sea urchin</name>
    <dbReference type="NCBI Taxonomy" id="7668"/>
    <lineage>
        <taxon>Eukaryota</taxon>
        <taxon>Metazoa</taxon>
        <taxon>Echinodermata</taxon>
        <taxon>Eleutherozoa</taxon>
        <taxon>Echinozoa</taxon>
        <taxon>Echinoidea</taxon>
        <taxon>Euechinoidea</taxon>
        <taxon>Echinacea</taxon>
        <taxon>Camarodonta</taxon>
        <taxon>Echinidea</taxon>
        <taxon>Strongylocentrotidae</taxon>
        <taxon>Strongylocentrotus</taxon>
    </lineage>
</organism>
<name>A0A7M7HG50_STRPU</name>
<sequence length="167" mass="18505">MSGLAASNLTSTTGLLTKPQPRPVHFEFDFTKTSTFYLDIWTLLATLGLLVIVALVNAVVFLTWRRQYRNSMAENSHDVHGNNFYVPNTPTTISVIDVGKLSTDEESGTNSVMISPMMFFTNSTMTADISGMGTSSVLPVRFAEWPPRAAVINPHIDKRIMLQVVHE</sequence>
<dbReference type="KEGG" id="spu:105438168"/>
<dbReference type="GeneID" id="105438168"/>
<dbReference type="EnsemblMetazoa" id="XM_011665650">
    <property type="protein sequence ID" value="XP_011663952"/>
    <property type="gene ID" value="LOC105438168"/>
</dbReference>
<dbReference type="AlphaFoldDB" id="A0A7M7HG50"/>
<dbReference type="OrthoDB" id="10370336at2759"/>
<proteinExistence type="predicted"/>
<reference evidence="2" key="2">
    <citation type="submission" date="2021-01" db="UniProtKB">
        <authorList>
            <consortium name="EnsemblMetazoa"/>
        </authorList>
    </citation>
    <scope>IDENTIFICATION</scope>
</reference>
<keyword evidence="1" id="KW-1133">Transmembrane helix</keyword>
<dbReference type="Proteomes" id="UP000007110">
    <property type="component" value="Unassembled WGS sequence"/>
</dbReference>
<reference evidence="3" key="1">
    <citation type="submission" date="2015-02" db="EMBL/GenBank/DDBJ databases">
        <title>Genome sequencing for Strongylocentrotus purpuratus.</title>
        <authorList>
            <person name="Murali S."/>
            <person name="Liu Y."/>
            <person name="Vee V."/>
            <person name="English A."/>
            <person name="Wang M."/>
            <person name="Skinner E."/>
            <person name="Han Y."/>
            <person name="Muzny D.M."/>
            <person name="Worley K.C."/>
            <person name="Gibbs R.A."/>
        </authorList>
    </citation>
    <scope>NUCLEOTIDE SEQUENCE</scope>
</reference>
<keyword evidence="1" id="KW-0472">Membrane</keyword>
<keyword evidence="1" id="KW-0812">Transmembrane</keyword>
<keyword evidence="3" id="KW-1185">Reference proteome</keyword>
<accession>A0A7M7HG50</accession>
<feature type="transmembrane region" description="Helical" evidence="1">
    <location>
        <begin position="40"/>
        <end position="64"/>
    </location>
</feature>
<evidence type="ECO:0000256" key="1">
    <source>
        <dbReference type="SAM" id="Phobius"/>
    </source>
</evidence>
<dbReference type="RefSeq" id="XP_011663952.2">
    <property type="nucleotide sequence ID" value="XM_011665650.2"/>
</dbReference>